<evidence type="ECO:0000313" key="1">
    <source>
        <dbReference type="EMBL" id="AMS06476.1"/>
    </source>
</evidence>
<sequence length="96" mass="10755">MTDIYDLCQIIHRGIRLNFEDLAEEIIAAGFHRDRTITTAEELDALPNGSVVVDDEMAALQKDNGRWEELSGIGYSSEDILDIDPVTVLYEGARDE</sequence>
<reference evidence="1 3" key="2">
    <citation type="submission" date="2016-02" db="EMBL/GenBank/DDBJ databases">
        <title>Complete Genome Sequence of Propionibacterium acidipropionici ATCC 55737.</title>
        <authorList>
            <person name="Luna Flores C.H."/>
            <person name="Nielsen L.K."/>
            <person name="Marcellin E."/>
        </authorList>
    </citation>
    <scope>NUCLEOTIDE SEQUENCE [LARGE SCALE GENOMIC DNA]</scope>
    <source>
        <strain evidence="1 3">ATCC 55737</strain>
    </source>
</reference>
<name>A0AAC9FCH1_9ACTN</name>
<reference evidence="2 4" key="1">
    <citation type="journal article" date="2016" name="Plant Dis.">
        <title>Improved production of propionic acid using genome shuffling.</title>
        <authorList>
            <person name="Luna-Flores C.H."/>
            <person name="Palfreyman R.W."/>
            <person name="Kromer J.O."/>
            <person name="Nielsen L.K."/>
            <person name="Marcellin E."/>
        </authorList>
    </citation>
    <scope>NUCLEOTIDE SEQUENCE [LARGE SCALE GENOMIC DNA]</scope>
    <source>
        <strain evidence="2 4">F3E8</strain>
    </source>
</reference>
<dbReference type="EMBL" id="CP014352">
    <property type="protein sequence ID" value="AMS06476.1"/>
    <property type="molecule type" value="Genomic_DNA"/>
</dbReference>
<dbReference type="EMBL" id="CP015970">
    <property type="protein sequence ID" value="AOZ47923.1"/>
    <property type="molecule type" value="Genomic_DNA"/>
</dbReference>
<gene>
    <name evidence="2" type="ORF">A8L58_15915</name>
    <name evidence="1" type="ORF">AXH35_14460</name>
</gene>
<protein>
    <submittedName>
        <fullName evidence="1">Uncharacterized protein</fullName>
    </submittedName>
</protein>
<dbReference type="AlphaFoldDB" id="A0AAC9FCH1"/>
<keyword evidence="4" id="KW-1185">Reference proteome</keyword>
<dbReference type="RefSeq" id="WP_062820316.1">
    <property type="nucleotide sequence ID" value="NZ_CP014352.1"/>
</dbReference>
<dbReference type="Proteomes" id="UP000178666">
    <property type="component" value="Chromosome"/>
</dbReference>
<proteinExistence type="predicted"/>
<evidence type="ECO:0000313" key="3">
    <source>
        <dbReference type="Proteomes" id="UP000075221"/>
    </source>
</evidence>
<evidence type="ECO:0000313" key="4">
    <source>
        <dbReference type="Proteomes" id="UP000178666"/>
    </source>
</evidence>
<accession>A0AAC9FCH1</accession>
<dbReference type="Proteomes" id="UP000075221">
    <property type="component" value="Chromosome"/>
</dbReference>
<evidence type="ECO:0000313" key="2">
    <source>
        <dbReference type="EMBL" id="AOZ47923.1"/>
    </source>
</evidence>
<organism evidence="1 3">
    <name type="scientific">Acidipropionibacterium acidipropionici</name>
    <dbReference type="NCBI Taxonomy" id="1748"/>
    <lineage>
        <taxon>Bacteria</taxon>
        <taxon>Bacillati</taxon>
        <taxon>Actinomycetota</taxon>
        <taxon>Actinomycetes</taxon>
        <taxon>Propionibacteriales</taxon>
        <taxon>Propionibacteriaceae</taxon>
        <taxon>Acidipropionibacterium</taxon>
    </lineage>
</organism>